<dbReference type="Gene3D" id="3.30.450.40">
    <property type="match status" value="1"/>
</dbReference>
<dbReference type="SMART" id="SM00091">
    <property type="entry name" value="PAS"/>
    <property type="match status" value="2"/>
</dbReference>
<dbReference type="PROSITE" id="PS50110">
    <property type="entry name" value="RESPONSE_REGULATORY"/>
    <property type="match status" value="1"/>
</dbReference>
<dbReference type="CDD" id="cd00130">
    <property type="entry name" value="PAS"/>
    <property type="match status" value="2"/>
</dbReference>
<dbReference type="InterPro" id="IPR000700">
    <property type="entry name" value="PAS-assoc_C"/>
</dbReference>
<dbReference type="Pfam" id="PF00512">
    <property type="entry name" value="HisKA"/>
    <property type="match status" value="1"/>
</dbReference>
<evidence type="ECO:0000313" key="14">
    <source>
        <dbReference type="Proteomes" id="UP001595846"/>
    </source>
</evidence>
<dbReference type="InterPro" id="IPR036097">
    <property type="entry name" value="HisK_dim/P_sf"/>
</dbReference>
<evidence type="ECO:0000259" key="10">
    <source>
        <dbReference type="PROSITE" id="PS50110"/>
    </source>
</evidence>
<reference evidence="13 14" key="1">
    <citation type="journal article" date="2019" name="Int. J. Syst. Evol. Microbiol.">
        <title>The Global Catalogue of Microorganisms (GCM) 10K type strain sequencing project: providing services to taxonomists for standard genome sequencing and annotation.</title>
        <authorList>
            <consortium name="The Broad Institute Genomics Platform"/>
            <consortium name="The Broad Institute Genome Sequencing Center for Infectious Disease"/>
            <person name="Wu L."/>
            <person name="Ma J."/>
        </authorList>
    </citation>
    <scope>NUCLEOTIDE SEQUENCE [LARGE SCALE GENOMIC DNA]</scope>
    <source>
        <strain evidence="13 14">IBRC-M 10256</strain>
    </source>
</reference>
<dbReference type="CDD" id="cd00082">
    <property type="entry name" value="HisKA"/>
    <property type="match status" value="1"/>
</dbReference>
<keyword evidence="3" id="KW-0597">Phosphoprotein</keyword>
<comment type="caution">
    <text evidence="7">Lacks conserved residue(s) required for the propagation of feature annotation.</text>
</comment>
<dbReference type="NCBIfam" id="TIGR00229">
    <property type="entry name" value="sensory_box"/>
    <property type="match status" value="2"/>
</dbReference>
<dbReference type="InterPro" id="IPR001789">
    <property type="entry name" value="Sig_transdc_resp-reg_receiver"/>
</dbReference>
<evidence type="ECO:0000259" key="9">
    <source>
        <dbReference type="PROSITE" id="PS50109"/>
    </source>
</evidence>
<dbReference type="InterPro" id="IPR004358">
    <property type="entry name" value="Sig_transdc_His_kin-like_C"/>
</dbReference>
<feature type="domain" description="PAS" evidence="11">
    <location>
        <begin position="267"/>
        <end position="337"/>
    </location>
</feature>
<dbReference type="InterPro" id="IPR005467">
    <property type="entry name" value="His_kinase_dom"/>
</dbReference>
<dbReference type="PROSITE" id="PS50112">
    <property type="entry name" value="PAS"/>
    <property type="match status" value="2"/>
</dbReference>
<dbReference type="AlphaFoldDB" id="A0ABD5NT97"/>
<dbReference type="SUPFAM" id="SSF52172">
    <property type="entry name" value="CheY-like"/>
    <property type="match status" value="1"/>
</dbReference>
<feature type="domain" description="PAS" evidence="11">
    <location>
        <begin position="147"/>
        <end position="218"/>
    </location>
</feature>
<dbReference type="SMART" id="SM00448">
    <property type="entry name" value="REC"/>
    <property type="match status" value="1"/>
</dbReference>
<dbReference type="CDD" id="cd00075">
    <property type="entry name" value="HATPase"/>
    <property type="match status" value="1"/>
</dbReference>
<dbReference type="Gene3D" id="3.30.450.20">
    <property type="entry name" value="PAS domain"/>
    <property type="match status" value="2"/>
</dbReference>
<protein>
    <recommendedName>
        <fullName evidence="2">histidine kinase</fullName>
        <ecNumber evidence="2">2.7.13.3</ecNumber>
    </recommendedName>
</protein>
<dbReference type="GeneID" id="73901561"/>
<keyword evidence="6" id="KW-0902">Two-component regulatory system</keyword>
<evidence type="ECO:0000259" key="12">
    <source>
        <dbReference type="PROSITE" id="PS50113"/>
    </source>
</evidence>
<dbReference type="GO" id="GO:0000160">
    <property type="term" value="P:phosphorelay signal transduction system"/>
    <property type="evidence" value="ECO:0007669"/>
    <property type="project" value="UniProtKB-KW"/>
</dbReference>
<dbReference type="SUPFAM" id="SSF47384">
    <property type="entry name" value="Homodimeric domain of signal transducing histidine kinase"/>
    <property type="match status" value="1"/>
</dbReference>
<evidence type="ECO:0000256" key="6">
    <source>
        <dbReference type="ARBA" id="ARBA00023012"/>
    </source>
</evidence>
<dbReference type="SMART" id="SM00065">
    <property type="entry name" value="GAF"/>
    <property type="match status" value="1"/>
</dbReference>
<dbReference type="SMART" id="SM00388">
    <property type="entry name" value="HisKA"/>
    <property type="match status" value="1"/>
</dbReference>
<dbReference type="InterPro" id="IPR029016">
    <property type="entry name" value="GAF-like_dom_sf"/>
</dbReference>
<dbReference type="PANTHER" id="PTHR43711:SF1">
    <property type="entry name" value="HISTIDINE KINASE 1"/>
    <property type="match status" value="1"/>
</dbReference>
<dbReference type="InterPro" id="IPR003661">
    <property type="entry name" value="HisK_dim/P_dom"/>
</dbReference>
<dbReference type="InterPro" id="IPR050736">
    <property type="entry name" value="Sensor_HK_Regulatory"/>
</dbReference>
<dbReference type="PANTHER" id="PTHR43711">
    <property type="entry name" value="TWO-COMPONENT HISTIDINE KINASE"/>
    <property type="match status" value="1"/>
</dbReference>
<dbReference type="InterPro" id="IPR003018">
    <property type="entry name" value="GAF"/>
</dbReference>
<evidence type="ECO:0000256" key="4">
    <source>
        <dbReference type="ARBA" id="ARBA00022679"/>
    </source>
</evidence>
<dbReference type="InterPro" id="IPR000014">
    <property type="entry name" value="PAS"/>
</dbReference>
<name>A0ABD5NT97_9EURY</name>
<dbReference type="Gene3D" id="3.40.50.2300">
    <property type="match status" value="1"/>
</dbReference>
<keyword evidence="4" id="KW-0808">Transferase</keyword>
<evidence type="ECO:0000256" key="1">
    <source>
        <dbReference type="ARBA" id="ARBA00000085"/>
    </source>
</evidence>
<evidence type="ECO:0000256" key="3">
    <source>
        <dbReference type="ARBA" id="ARBA00022553"/>
    </source>
</evidence>
<dbReference type="EC" id="2.7.13.3" evidence="2"/>
<dbReference type="CDD" id="cd00156">
    <property type="entry name" value="REC"/>
    <property type="match status" value="1"/>
</dbReference>
<feature type="compositionally biased region" description="Low complexity" evidence="8">
    <location>
        <begin position="675"/>
        <end position="692"/>
    </location>
</feature>
<dbReference type="InterPro" id="IPR035965">
    <property type="entry name" value="PAS-like_dom_sf"/>
</dbReference>
<dbReference type="SUPFAM" id="SSF55781">
    <property type="entry name" value="GAF domain-like"/>
    <property type="match status" value="1"/>
</dbReference>
<feature type="domain" description="PAC" evidence="12">
    <location>
        <begin position="339"/>
        <end position="391"/>
    </location>
</feature>
<dbReference type="InterPro" id="IPR003594">
    <property type="entry name" value="HATPase_dom"/>
</dbReference>
<organism evidence="13 14">
    <name type="scientific">Halovivax cerinus</name>
    <dbReference type="NCBI Taxonomy" id="1487865"/>
    <lineage>
        <taxon>Archaea</taxon>
        <taxon>Methanobacteriati</taxon>
        <taxon>Methanobacteriota</taxon>
        <taxon>Stenosarchaea group</taxon>
        <taxon>Halobacteria</taxon>
        <taxon>Halobacteriales</taxon>
        <taxon>Natrialbaceae</taxon>
        <taxon>Halovivax</taxon>
    </lineage>
</organism>
<dbReference type="GO" id="GO:0004673">
    <property type="term" value="F:protein histidine kinase activity"/>
    <property type="evidence" value="ECO:0007669"/>
    <property type="project" value="UniProtKB-EC"/>
</dbReference>
<dbReference type="InterPro" id="IPR011006">
    <property type="entry name" value="CheY-like_superfamily"/>
</dbReference>
<dbReference type="SUPFAM" id="SSF55785">
    <property type="entry name" value="PYP-like sensor domain (PAS domain)"/>
    <property type="match status" value="2"/>
</dbReference>
<dbReference type="Pfam" id="PF02518">
    <property type="entry name" value="HATPase_c"/>
    <property type="match status" value="1"/>
</dbReference>
<dbReference type="InterPro" id="IPR036890">
    <property type="entry name" value="HATPase_C_sf"/>
</dbReference>
<comment type="catalytic activity">
    <reaction evidence="1">
        <text>ATP + protein L-histidine = ADP + protein N-phospho-L-histidine.</text>
        <dbReference type="EC" id="2.7.13.3"/>
    </reaction>
</comment>
<dbReference type="Proteomes" id="UP001595846">
    <property type="component" value="Unassembled WGS sequence"/>
</dbReference>
<dbReference type="PRINTS" id="PR00344">
    <property type="entry name" value="BCTRLSENSOR"/>
</dbReference>
<evidence type="ECO:0000256" key="2">
    <source>
        <dbReference type="ARBA" id="ARBA00012438"/>
    </source>
</evidence>
<accession>A0ABD5NT97</accession>
<keyword evidence="14" id="KW-1185">Reference proteome</keyword>
<dbReference type="InterPro" id="IPR013767">
    <property type="entry name" value="PAS_fold"/>
</dbReference>
<evidence type="ECO:0000256" key="7">
    <source>
        <dbReference type="PROSITE-ProRule" id="PRU00169"/>
    </source>
</evidence>
<feature type="region of interest" description="Disordered" evidence="8">
    <location>
        <begin position="671"/>
        <end position="700"/>
    </location>
</feature>
<evidence type="ECO:0000313" key="13">
    <source>
        <dbReference type="EMBL" id="MFC3960198.1"/>
    </source>
</evidence>
<dbReference type="Gene3D" id="1.10.287.130">
    <property type="match status" value="1"/>
</dbReference>
<proteinExistence type="predicted"/>
<evidence type="ECO:0000259" key="11">
    <source>
        <dbReference type="PROSITE" id="PS50112"/>
    </source>
</evidence>
<feature type="domain" description="Response regulatory" evidence="10">
    <location>
        <begin position="20"/>
        <end position="136"/>
    </location>
</feature>
<dbReference type="RefSeq" id="WP_256532477.1">
    <property type="nucleotide sequence ID" value="NZ_CP101824.1"/>
</dbReference>
<comment type="caution">
    <text evidence="13">The sequence shown here is derived from an EMBL/GenBank/DDBJ whole genome shotgun (WGS) entry which is preliminary data.</text>
</comment>
<dbReference type="InterPro" id="IPR013656">
    <property type="entry name" value="PAS_4"/>
</dbReference>
<dbReference type="PROSITE" id="PS50109">
    <property type="entry name" value="HIS_KIN"/>
    <property type="match status" value="1"/>
</dbReference>
<dbReference type="Pfam" id="PF08448">
    <property type="entry name" value="PAS_4"/>
    <property type="match status" value="1"/>
</dbReference>
<dbReference type="SUPFAM" id="SSF55874">
    <property type="entry name" value="ATPase domain of HSP90 chaperone/DNA topoisomerase II/histidine kinase"/>
    <property type="match status" value="1"/>
</dbReference>
<dbReference type="SMART" id="SM00387">
    <property type="entry name" value="HATPase_c"/>
    <property type="match status" value="1"/>
</dbReference>
<dbReference type="Pfam" id="PF13185">
    <property type="entry name" value="GAF_2"/>
    <property type="match status" value="1"/>
</dbReference>
<evidence type="ECO:0000256" key="5">
    <source>
        <dbReference type="ARBA" id="ARBA00022777"/>
    </source>
</evidence>
<dbReference type="PROSITE" id="PS50113">
    <property type="entry name" value="PAC"/>
    <property type="match status" value="1"/>
</dbReference>
<keyword evidence="5" id="KW-0418">Kinase</keyword>
<feature type="domain" description="Histidine kinase" evidence="9">
    <location>
        <begin position="563"/>
        <end position="773"/>
    </location>
</feature>
<dbReference type="EMBL" id="JBHSAQ010000016">
    <property type="protein sequence ID" value="MFC3960198.1"/>
    <property type="molecule type" value="Genomic_DNA"/>
</dbReference>
<sequence length="784" mass="84620">MGRDAAGGDTTWARVDEPADIWIVDGAAITADVEAELHAESDFEVRTESDPDAALDALRTDSTAVDCVVTGYELSGATGIDVISRVRSIDPEVPVVLVTDAGSEAIASDAISAGVTDYFSTHETDARPGAFAKRLRDAVDRRRARRDRERQLTAIETATEGISHLDQNERFLYVNEAYAELYGYEPADLVGESWERLYRPEDVADVREEILPTVYETGSWSGYTTGLRADGSTFVEDHNLALTADGTLVCTVHDVDARDAQAAEIEERLFVDRAIDLLRDVLYVVDERGRLAWYNERLPAVSGYDPSAIDEMSVQEFFPPVERSRIETALDDVLAGDSVVIETTIETADGERVPFEFTGDQLLDGDGDLAGVIGVGRDISARRERERKLRALNETGQELMGRETETAVVETGVEAARDVLGMEANAIHLYDESAGGLVPVAQTGIGGELLPEPPTLEPGESIAWRVFESGDSYASDDVRSDPDVLNPETSIESEVFFPLGEHGVLIAASETSHAFDVEDVVLGEILAGSIESALEAVERTEELADRERELAAQNDRLEEFASVVSHDLRNPLQVARGRVELARESGADDSALEDAISALNRMDALVDDLLTLSRQGEAIGDLELVVLDHLARQCWDTVDTQAATIRCRSDLVVRADRSRLRQLLENLLGNAVEHGTPSAPSAAPRAAGSDGPNSEPTADLTVTVGSCPDGFYVADDGRGIPADDRDQIFETGYTTSSEGTGFGMGIVRQVVDAHGWSIDVSESEAGGARFDVTGVDIVESAATD</sequence>
<gene>
    <name evidence="13" type="ORF">ACFOUR_17705</name>
</gene>
<evidence type="ECO:0000256" key="8">
    <source>
        <dbReference type="SAM" id="MobiDB-lite"/>
    </source>
</evidence>
<dbReference type="Pfam" id="PF00072">
    <property type="entry name" value="Response_reg"/>
    <property type="match status" value="1"/>
</dbReference>
<dbReference type="Gene3D" id="3.30.565.10">
    <property type="entry name" value="Histidine kinase-like ATPase, C-terminal domain"/>
    <property type="match status" value="1"/>
</dbReference>
<dbReference type="Pfam" id="PF00989">
    <property type="entry name" value="PAS"/>
    <property type="match status" value="1"/>
</dbReference>